<evidence type="ECO:0000313" key="6">
    <source>
        <dbReference type="EMBL" id="AGO87435.1"/>
    </source>
</evidence>
<dbReference type="NCBIfam" id="NF033517">
    <property type="entry name" value="transpos_IS66"/>
    <property type="match status" value="1"/>
</dbReference>
<evidence type="ECO:0000256" key="1">
    <source>
        <dbReference type="SAM" id="Coils"/>
    </source>
</evidence>
<evidence type="ECO:0000259" key="4">
    <source>
        <dbReference type="Pfam" id="PF13007"/>
    </source>
</evidence>
<dbReference type="PANTHER" id="PTHR33678">
    <property type="entry name" value="BLL1576 PROTEIN"/>
    <property type="match status" value="1"/>
</dbReference>
<feature type="coiled-coil region" evidence="1">
    <location>
        <begin position="8"/>
        <end position="42"/>
    </location>
</feature>
<feature type="region of interest" description="Disordered" evidence="2">
    <location>
        <begin position="47"/>
        <end position="92"/>
    </location>
</feature>
<sequence>MISQAISVDSIDSNREELVEEVTDLRLENRQLKERVAWFEKQLFGSKSEKRHVAPPEQTSLLGSPTTTPPDESDQQTITYQRGKAKKRRPEDCATDAGLRFTDEVPIEVIKVTPPELEGEQADQYEVIDTQVRHKLAQRPASYVVLQYEIPILKRRVPKEEPSTQAAPTSPTTPAPQLITPIMPDQVFENSIADVSVLSGLLVDKFCYHLPLYRQHQRLSQSGVTVARSTLTNWCQRSIELLRPIVEAQLRHVLQSKVLAMDETPIKAGRQHKGKMKQGYFWPVYGEADEIVFTYSDSRGRRQIEALLGQSFEGTILTDGYAAYARYVKQTEPVTHAQCWIHCRRHLIDARARDPVVVDQALDLIGQLYQVESQIRDQELENEKKRDYRLTHSKPLVDQFFQWCEEQIHRPDLTPSDSLMKAIRYAMNREAELRVFLENPDVQPDTNHLERSIRPIPMGRKNWLFCWTELGAEHVGLIQSLISTCKLHRINPYTYLTDVLQRISQHPASRIEELTPGVWKTRFAENPMRSPLQT</sequence>
<dbReference type="EMBL" id="KC810033">
    <property type="protein sequence ID" value="AGO87435.1"/>
    <property type="molecule type" value="Genomic_DNA"/>
</dbReference>
<feature type="compositionally biased region" description="Low complexity" evidence="2">
    <location>
        <begin position="163"/>
        <end position="177"/>
    </location>
</feature>
<protein>
    <submittedName>
        <fullName evidence="6">Mobile element protein</fullName>
    </submittedName>
</protein>
<dbReference type="InterPro" id="IPR004291">
    <property type="entry name" value="Transposase_IS66_central"/>
</dbReference>
<feature type="region of interest" description="Disordered" evidence="2">
    <location>
        <begin position="157"/>
        <end position="177"/>
    </location>
</feature>
<keyword evidence="1" id="KW-0175">Coiled coil</keyword>
<dbReference type="InterPro" id="IPR024463">
    <property type="entry name" value="Transposase_TnpC_homeodom"/>
</dbReference>
<feature type="domain" description="Transposase TnpC homeodomain" evidence="4">
    <location>
        <begin position="31"/>
        <end position="89"/>
    </location>
</feature>
<dbReference type="AlphaFoldDB" id="S4W8W3"/>
<dbReference type="InterPro" id="IPR052344">
    <property type="entry name" value="Transposase-related"/>
</dbReference>
<dbReference type="InterPro" id="IPR039552">
    <property type="entry name" value="IS66_C"/>
</dbReference>
<accession>S4W8W3</accession>
<dbReference type="PANTHER" id="PTHR33678:SF1">
    <property type="entry name" value="BLL1576 PROTEIN"/>
    <property type="match status" value="1"/>
</dbReference>
<proteinExistence type="predicted"/>
<dbReference type="Pfam" id="PF03050">
    <property type="entry name" value="DDE_Tnp_IS66"/>
    <property type="match status" value="1"/>
</dbReference>
<dbReference type="Pfam" id="PF13007">
    <property type="entry name" value="LZ_Tnp_IS66"/>
    <property type="match status" value="1"/>
</dbReference>
<organism evidence="6">
    <name type="scientific">uncultured bacterium B26B6</name>
    <dbReference type="NCBI Taxonomy" id="1329636"/>
    <lineage>
        <taxon>Bacteria</taxon>
        <taxon>environmental samples</taxon>
    </lineage>
</organism>
<name>S4W8W3_9BACT</name>
<evidence type="ECO:0000259" key="3">
    <source>
        <dbReference type="Pfam" id="PF03050"/>
    </source>
</evidence>
<feature type="domain" description="Transposase IS66 central" evidence="3">
    <location>
        <begin position="191"/>
        <end position="473"/>
    </location>
</feature>
<evidence type="ECO:0000259" key="5">
    <source>
        <dbReference type="Pfam" id="PF13817"/>
    </source>
</evidence>
<feature type="domain" description="Transposase IS66 C-terminal" evidence="5">
    <location>
        <begin position="480"/>
        <end position="516"/>
    </location>
</feature>
<reference evidence="6" key="1">
    <citation type="submission" date="2013-03" db="EMBL/GenBank/DDBJ databases">
        <authorList>
            <person name="Ballestriero F."/>
        </authorList>
    </citation>
    <scope>NUCLEOTIDE SEQUENCE</scope>
</reference>
<dbReference type="Pfam" id="PF13817">
    <property type="entry name" value="DDE_Tnp_IS66_C"/>
    <property type="match status" value="1"/>
</dbReference>
<evidence type="ECO:0000256" key="2">
    <source>
        <dbReference type="SAM" id="MobiDB-lite"/>
    </source>
</evidence>